<comment type="caution">
    <text evidence="3">The sequence shown here is derived from an EMBL/GenBank/DDBJ whole genome shotgun (WGS) entry which is preliminary data.</text>
</comment>
<evidence type="ECO:0000256" key="2">
    <source>
        <dbReference type="SAM" id="Phobius"/>
    </source>
</evidence>
<feature type="region of interest" description="Disordered" evidence="1">
    <location>
        <begin position="1"/>
        <end position="22"/>
    </location>
</feature>
<evidence type="ECO:0000313" key="3">
    <source>
        <dbReference type="EMBL" id="OIJ26106.1"/>
    </source>
</evidence>
<dbReference type="Proteomes" id="UP000033772">
    <property type="component" value="Unassembled WGS sequence"/>
</dbReference>
<keyword evidence="2" id="KW-0812">Transmembrane</keyword>
<dbReference type="STRING" id="1844.UG56_013855"/>
<feature type="transmembrane region" description="Helical" evidence="2">
    <location>
        <begin position="200"/>
        <end position="224"/>
    </location>
</feature>
<name>A0A1J4N3K6_9ACTN</name>
<reference evidence="3" key="1">
    <citation type="submission" date="2016-10" db="EMBL/GenBank/DDBJ databases">
        <title>Draft Genome Sequence of Nocardioides luteus Strain BAFB, an Alkane-Degrading Bacterium Isolated from JP-7 Polluted Soil.</title>
        <authorList>
            <person name="Brown L."/>
            <person name="Ruiz O.N."/>
            <person name="Gunasekera T."/>
        </authorList>
    </citation>
    <scope>NUCLEOTIDE SEQUENCE [LARGE SCALE GENOMIC DNA]</scope>
    <source>
        <strain evidence="3">BAFB</strain>
    </source>
</reference>
<dbReference type="OrthoDB" id="3822725at2"/>
<dbReference type="EMBL" id="JZDQ02000018">
    <property type="protein sequence ID" value="OIJ26106.1"/>
    <property type="molecule type" value="Genomic_DNA"/>
</dbReference>
<feature type="transmembrane region" description="Helical" evidence="2">
    <location>
        <begin position="126"/>
        <end position="152"/>
    </location>
</feature>
<feature type="transmembrane region" description="Helical" evidence="2">
    <location>
        <begin position="85"/>
        <end position="105"/>
    </location>
</feature>
<accession>A0A1J4N3K6</accession>
<protein>
    <submittedName>
        <fullName evidence="3">ABC transporter permease</fullName>
    </submittedName>
</protein>
<organism evidence="3 4">
    <name type="scientific">Nocardioides luteus</name>
    <dbReference type="NCBI Taxonomy" id="1844"/>
    <lineage>
        <taxon>Bacteria</taxon>
        <taxon>Bacillati</taxon>
        <taxon>Actinomycetota</taxon>
        <taxon>Actinomycetes</taxon>
        <taxon>Propionibacteriales</taxon>
        <taxon>Nocardioidaceae</taxon>
        <taxon>Nocardioides</taxon>
    </lineage>
</organism>
<evidence type="ECO:0000313" key="4">
    <source>
        <dbReference type="Proteomes" id="UP000033772"/>
    </source>
</evidence>
<sequence>MTTTTIAPEPANPAGRHPEAVRRRERAVPAPIPFGRIAGVELRKMFDTRSGFWLMASLVVLSLAATAVTIIFVDADNLDYEGFASAWGIPMSVILPMIAVLAVTSEWSARSALTTFTLVSGRGRVIAAKALVTAVVGVVAIAAAAAVGALGYLGVAAVMDLDPVWNLSFAELARVTLASEIGMFMGFMLGTLFRSSPGAIVAYFVYALVLPTVSSALASTNTWWAEHATWFDLNWATMNLYSEMTDKMWAQLGVAGLIWLVVPMIVGLRLVLKSEVK</sequence>
<feature type="transmembrane region" description="Helical" evidence="2">
    <location>
        <begin position="52"/>
        <end position="73"/>
    </location>
</feature>
<keyword evidence="2" id="KW-1133">Transmembrane helix</keyword>
<keyword evidence="2" id="KW-0472">Membrane</keyword>
<proteinExistence type="predicted"/>
<gene>
    <name evidence="3" type="ORF">UG56_013855</name>
</gene>
<dbReference type="RefSeq" id="WP_052693391.1">
    <property type="nucleotide sequence ID" value="NZ_JZDQ02000018.1"/>
</dbReference>
<keyword evidence="4" id="KW-1185">Reference proteome</keyword>
<feature type="transmembrane region" description="Helical" evidence="2">
    <location>
        <begin position="248"/>
        <end position="272"/>
    </location>
</feature>
<dbReference type="AlphaFoldDB" id="A0A1J4N3K6"/>
<evidence type="ECO:0000256" key="1">
    <source>
        <dbReference type="SAM" id="MobiDB-lite"/>
    </source>
</evidence>
<feature type="transmembrane region" description="Helical" evidence="2">
    <location>
        <begin position="172"/>
        <end position="193"/>
    </location>
</feature>